<accession>A0ABW5TI32</accession>
<feature type="domain" description="ABC3 transporter permease C-terminal" evidence="8">
    <location>
        <begin position="352"/>
        <end position="427"/>
    </location>
</feature>
<dbReference type="EMBL" id="JBHUMO010000026">
    <property type="protein sequence ID" value="MFD2728597.1"/>
    <property type="molecule type" value="Genomic_DNA"/>
</dbReference>
<dbReference type="PANTHER" id="PTHR30572:SF9">
    <property type="entry name" value="ABC TRANSPORTER PERMEASE PROTEIN"/>
    <property type="match status" value="1"/>
</dbReference>
<keyword evidence="10" id="KW-1185">Reference proteome</keyword>
<evidence type="ECO:0000313" key="10">
    <source>
        <dbReference type="Proteomes" id="UP001597427"/>
    </source>
</evidence>
<comment type="caution">
    <text evidence="9">The sequence shown here is derived from an EMBL/GenBank/DDBJ whole genome shotgun (WGS) entry which is preliminary data.</text>
</comment>
<feature type="region of interest" description="Disordered" evidence="6">
    <location>
        <begin position="66"/>
        <end position="101"/>
    </location>
</feature>
<evidence type="ECO:0000313" key="9">
    <source>
        <dbReference type="EMBL" id="MFD2728597.1"/>
    </source>
</evidence>
<dbReference type="Pfam" id="PF02687">
    <property type="entry name" value="FtsX"/>
    <property type="match status" value="1"/>
</dbReference>
<dbReference type="PANTHER" id="PTHR30572">
    <property type="entry name" value="MEMBRANE COMPONENT OF TRANSPORTER-RELATED"/>
    <property type="match status" value="1"/>
</dbReference>
<evidence type="ECO:0000256" key="1">
    <source>
        <dbReference type="ARBA" id="ARBA00004651"/>
    </source>
</evidence>
<evidence type="ECO:0000256" key="6">
    <source>
        <dbReference type="SAM" id="MobiDB-lite"/>
    </source>
</evidence>
<proteinExistence type="predicted"/>
<evidence type="ECO:0000256" key="4">
    <source>
        <dbReference type="ARBA" id="ARBA00022989"/>
    </source>
</evidence>
<feature type="compositionally biased region" description="Gly residues" evidence="6">
    <location>
        <begin position="159"/>
        <end position="176"/>
    </location>
</feature>
<protein>
    <submittedName>
        <fullName evidence="9">ABC transporter permease</fullName>
    </submittedName>
</protein>
<dbReference type="InterPro" id="IPR050250">
    <property type="entry name" value="Macrolide_Exporter_MacB"/>
</dbReference>
<keyword evidence="3 7" id="KW-0812">Transmembrane</keyword>
<evidence type="ECO:0000256" key="3">
    <source>
        <dbReference type="ARBA" id="ARBA00022692"/>
    </source>
</evidence>
<feature type="transmembrane region" description="Helical" evidence="7">
    <location>
        <begin position="352"/>
        <end position="372"/>
    </location>
</feature>
<comment type="subcellular location">
    <subcellularLocation>
        <location evidence="1">Cell membrane</location>
        <topology evidence="1">Multi-pass membrane protein</topology>
    </subcellularLocation>
</comment>
<sequence length="531" mass="55442">MNFIKRGLLSLWAKKGRTLLLCAVFSAILIFVLAGLTIKSAAEKATENAQNSLGATVTLAASREAMFGGGPNASTSTSSTTDSSTSSSTDSTSERRRFTSTPIKVSDAEKIAKLDNVKSYVLITSGTATAGDGIEPITSSDSDTTSTSSSTSDEIQQGQGPGGMGGNNGTMGGGGMMKTGDFTITGVSASADYSSFADGTATLEKGEALTADDAGTNHVLIEETLAESNNLSVGDTFKLTDSDGENEVTVTVKGIYSTTQSASGIAAQVSMLNPVNTIYSYYTLANTLSGATDENTVDSAVYTLSEPSKVTAFTKAAKKLIDTDTYDLTTDDQLYQSMLTPLKNVSSFAKNIVILVAVAGIIILTLIVMLMIRERRYEIGVLLSMGESRIKMILQFFTEMFLTMLVALVIATFTGNIVGNVVGNQLLSQETTTSTQTNNQDSNNAQGNNQNGRNNQPGNQTGGPGRGGGGQMGGGFNNAIQGSTEIDDLNITVQPKEVAILAGLGLLISFFSILLSSVGILRLNPKKILIG</sequence>
<feature type="transmembrane region" description="Helical" evidence="7">
    <location>
        <begin position="393"/>
        <end position="418"/>
    </location>
</feature>
<feature type="region of interest" description="Disordered" evidence="6">
    <location>
        <begin position="131"/>
        <end position="176"/>
    </location>
</feature>
<evidence type="ECO:0000256" key="2">
    <source>
        <dbReference type="ARBA" id="ARBA00022475"/>
    </source>
</evidence>
<name>A0ABW5TI32_9ENTE</name>
<reference evidence="10" key="1">
    <citation type="journal article" date="2019" name="Int. J. Syst. Evol. Microbiol.">
        <title>The Global Catalogue of Microorganisms (GCM) 10K type strain sequencing project: providing services to taxonomists for standard genome sequencing and annotation.</title>
        <authorList>
            <consortium name="The Broad Institute Genomics Platform"/>
            <consortium name="The Broad Institute Genome Sequencing Center for Infectious Disease"/>
            <person name="Wu L."/>
            <person name="Ma J."/>
        </authorList>
    </citation>
    <scope>NUCLEOTIDE SEQUENCE [LARGE SCALE GENOMIC DNA]</scope>
    <source>
        <strain evidence="10">TISTR 932</strain>
    </source>
</reference>
<organism evidence="9 10">
    <name type="scientific">Enterococcus camelliae</name>
    <dbReference type="NCBI Taxonomy" id="453959"/>
    <lineage>
        <taxon>Bacteria</taxon>
        <taxon>Bacillati</taxon>
        <taxon>Bacillota</taxon>
        <taxon>Bacilli</taxon>
        <taxon>Lactobacillales</taxon>
        <taxon>Enterococcaceae</taxon>
        <taxon>Enterococcus</taxon>
    </lineage>
</organism>
<feature type="compositionally biased region" description="Low complexity" evidence="6">
    <location>
        <begin position="74"/>
        <end position="91"/>
    </location>
</feature>
<dbReference type="InterPro" id="IPR003838">
    <property type="entry name" value="ABC3_permease_C"/>
</dbReference>
<feature type="region of interest" description="Disordered" evidence="6">
    <location>
        <begin position="432"/>
        <end position="474"/>
    </location>
</feature>
<evidence type="ECO:0000256" key="5">
    <source>
        <dbReference type="ARBA" id="ARBA00023136"/>
    </source>
</evidence>
<feature type="compositionally biased region" description="Low complexity" evidence="6">
    <location>
        <begin position="432"/>
        <end position="459"/>
    </location>
</feature>
<evidence type="ECO:0000256" key="7">
    <source>
        <dbReference type="SAM" id="Phobius"/>
    </source>
</evidence>
<feature type="compositionally biased region" description="Low complexity" evidence="6">
    <location>
        <begin position="138"/>
        <end position="153"/>
    </location>
</feature>
<gene>
    <name evidence="9" type="ORF">ACFSR0_04035</name>
</gene>
<dbReference type="RefSeq" id="WP_379980155.1">
    <property type="nucleotide sequence ID" value="NZ_JBHUMO010000026.1"/>
</dbReference>
<evidence type="ECO:0000259" key="8">
    <source>
        <dbReference type="Pfam" id="PF02687"/>
    </source>
</evidence>
<keyword evidence="5 7" id="KW-0472">Membrane</keyword>
<dbReference type="Proteomes" id="UP001597427">
    <property type="component" value="Unassembled WGS sequence"/>
</dbReference>
<feature type="compositionally biased region" description="Gly residues" evidence="6">
    <location>
        <begin position="460"/>
        <end position="474"/>
    </location>
</feature>
<keyword evidence="4 7" id="KW-1133">Transmembrane helix</keyword>
<keyword evidence="2" id="KW-1003">Cell membrane</keyword>
<feature type="transmembrane region" description="Helical" evidence="7">
    <location>
        <begin position="498"/>
        <end position="521"/>
    </location>
</feature>